<accession>A0A0C2J539</accession>
<gene>
    <name evidence="1" type="ORF">RF11_07167</name>
</gene>
<sequence>MVPISYSPMLCLRNCGTLNIYIFRYPLKSLHLAFAGSFNIIFNNVLAMEKDSKTIEDVSKCLGINLIFHIDFILSLHRTIGIHSRVDFKSDRPDPETLILEKNVFIIYDLKLYSLK</sequence>
<evidence type="ECO:0000313" key="2">
    <source>
        <dbReference type="Proteomes" id="UP000031668"/>
    </source>
</evidence>
<protein>
    <submittedName>
        <fullName evidence="1">Uncharacterized protein</fullName>
    </submittedName>
</protein>
<organism evidence="1 2">
    <name type="scientific">Thelohanellus kitauei</name>
    <name type="common">Myxosporean</name>
    <dbReference type="NCBI Taxonomy" id="669202"/>
    <lineage>
        <taxon>Eukaryota</taxon>
        <taxon>Metazoa</taxon>
        <taxon>Cnidaria</taxon>
        <taxon>Myxozoa</taxon>
        <taxon>Myxosporea</taxon>
        <taxon>Bivalvulida</taxon>
        <taxon>Platysporina</taxon>
        <taxon>Myxobolidae</taxon>
        <taxon>Thelohanellus</taxon>
    </lineage>
</organism>
<evidence type="ECO:0000313" key="1">
    <source>
        <dbReference type="EMBL" id="KII64218.1"/>
    </source>
</evidence>
<proteinExistence type="predicted"/>
<dbReference type="AlphaFoldDB" id="A0A0C2J539"/>
<keyword evidence="2" id="KW-1185">Reference proteome</keyword>
<name>A0A0C2J539_THEKT</name>
<reference evidence="1 2" key="1">
    <citation type="journal article" date="2014" name="Genome Biol. Evol.">
        <title>The genome of the myxosporean Thelohanellus kitauei shows adaptations to nutrient acquisition within its fish host.</title>
        <authorList>
            <person name="Yang Y."/>
            <person name="Xiong J."/>
            <person name="Zhou Z."/>
            <person name="Huo F."/>
            <person name="Miao W."/>
            <person name="Ran C."/>
            <person name="Liu Y."/>
            <person name="Zhang J."/>
            <person name="Feng J."/>
            <person name="Wang M."/>
            <person name="Wang M."/>
            <person name="Wang L."/>
            <person name="Yao B."/>
        </authorList>
    </citation>
    <scope>NUCLEOTIDE SEQUENCE [LARGE SCALE GENOMIC DNA]</scope>
    <source>
        <strain evidence="1">Wuqing</strain>
    </source>
</reference>
<dbReference type="Proteomes" id="UP000031668">
    <property type="component" value="Unassembled WGS sequence"/>
</dbReference>
<dbReference type="EMBL" id="JWZT01004388">
    <property type="protein sequence ID" value="KII64218.1"/>
    <property type="molecule type" value="Genomic_DNA"/>
</dbReference>
<comment type="caution">
    <text evidence="1">The sequence shown here is derived from an EMBL/GenBank/DDBJ whole genome shotgun (WGS) entry which is preliminary data.</text>
</comment>